<organism evidence="1">
    <name type="scientific">Rhizophora mucronata</name>
    <name type="common">Asiatic mangrove</name>
    <dbReference type="NCBI Taxonomy" id="61149"/>
    <lineage>
        <taxon>Eukaryota</taxon>
        <taxon>Viridiplantae</taxon>
        <taxon>Streptophyta</taxon>
        <taxon>Embryophyta</taxon>
        <taxon>Tracheophyta</taxon>
        <taxon>Spermatophyta</taxon>
        <taxon>Magnoliopsida</taxon>
        <taxon>eudicotyledons</taxon>
        <taxon>Gunneridae</taxon>
        <taxon>Pentapetalae</taxon>
        <taxon>rosids</taxon>
        <taxon>fabids</taxon>
        <taxon>Malpighiales</taxon>
        <taxon>Rhizophoraceae</taxon>
        <taxon>Rhizophora</taxon>
    </lineage>
</organism>
<accession>A0A2P2J5C2</accession>
<proteinExistence type="predicted"/>
<dbReference type="AlphaFoldDB" id="A0A2P2J5C2"/>
<dbReference type="EMBL" id="GGEC01008199">
    <property type="protein sequence ID" value="MBW88682.1"/>
    <property type="molecule type" value="Transcribed_RNA"/>
</dbReference>
<protein>
    <submittedName>
        <fullName evidence="1">Uncharacterized protein</fullName>
    </submittedName>
</protein>
<reference evidence="1" key="1">
    <citation type="submission" date="2018-02" db="EMBL/GenBank/DDBJ databases">
        <title>Rhizophora mucronata_Transcriptome.</title>
        <authorList>
            <person name="Meera S.P."/>
            <person name="Sreeshan A."/>
            <person name="Augustine A."/>
        </authorList>
    </citation>
    <scope>NUCLEOTIDE SEQUENCE</scope>
    <source>
        <tissue evidence="1">Leaf</tissue>
    </source>
</reference>
<evidence type="ECO:0000313" key="1">
    <source>
        <dbReference type="EMBL" id="MBW88682.1"/>
    </source>
</evidence>
<sequence>MSIHRLCIRHCTSGPKSRSTTKHPDEEAKLIKCPTNGVGFQLQIPISQSTVSQI</sequence>
<name>A0A2P2J5C2_RHIMU</name>